<gene>
    <name evidence="1" type="ORF">PV327_010120</name>
</gene>
<keyword evidence="2" id="KW-1185">Reference proteome</keyword>
<evidence type="ECO:0000313" key="1">
    <source>
        <dbReference type="EMBL" id="KAK0174336.1"/>
    </source>
</evidence>
<comment type="caution">
    <text evidence="1">The sequence shown here is derived from an EMBL/GenBank/DDBJ whole genome shotgun (WGS) entry which is preliminary data.</text>
</comment>
<reference evidence="1" key="1">
    <citation type="journal article" date="2023" name="bioRxiv">
        <title>Scaffold-level genome assemblies of two parasitoid biocontrol wasps reveal the parthenogenesis mechanism and an associated novel virus.</title>
        <authorList>
            <person name="Inwood S."/>
            <person name="Skelly J."/>
            <person name="Guhlin J."/>
            <person name="Harrop T."/>
            <person name="Goldson S."/>
            <person name="Dearden P."/>
        </authorList>
    </citation>
    <scope>NUCLEOTIDE SEQUENCE</scope>
    <source>
        <strain evidence="1">Lincoln</strain>
        <tissue evidence="1">Whole body</tissue>
    </source>
</reference>
<reference evidence="1" key="2">
    <citation type="submission" date="2023-03" db="EMBL/GenBank/DDBJ databases">
        <authorList>
            <person name="Inwood S.N."/>
            <person name="Skelly J.G."/>
            <person name="Guhlin J."/>
            <person name="Harrop T.W.R."/>
            <person name="Goldson S.G."/>
            <person name="Dearden P.K."/>
        </authorList>
    </citation>
    <scope>NUCLEOTIDE SEQUENCE</scope>
    <source>
        <strain evidence="1">Lincoln</strain>
        <tissue evidence="1">Whole body</tissue>
    </source>
</reference>
<proteinExistence type="predicted"/>
<protein>
    <submittedName>
        <fullName evidence="1">Uncharacterized protein</fullName>
    </submittedName>
</protein>
<organism evidence="1 2">
    <name type="scientific">Microctonus hyperodae</name>
    <name type="common">Parasitoid wasp</name>
    <dbReference type="NCBI Taxonomy" id="165561"/>
    <lineage>
        <taxon>Eukaryota</taxon>
        <taxon>Metazoa</taxon>
        <taxon>Ecdysozoa</taxon>
        <taxon>Arthropoda</taxon>
        <taxon>Hexapoda</taxon>
        <taxon>Insecta</taxon>
        <taxon>Pterygota</taxon>
        <taxon>Neoptera</taxon>
        <taxon>Endopterygota</taxon>
        <taxon>Hymenoptera</taxon>
        <taxon>Apocrita</taxon>
        <taxon>Ichneumonoidea</taxon>
        <taxon>Braconidae</taxon>
        <taxon>Euphorinae</taxon>
        <taxon>Microctonus</taxon>
    </lineage>
</organism>
<dbReference type="EMBL" id="JAQQBR010000006">
    <property type="protein sequence ID" value="KAK0174336.1"/>
    <property type="molecule type" value="Genomic_DNA"/>
</dbReference>
<accession>A0AA39FRL8</accession>
<sequence length="126" mass="14081">MASTCFDNSDIILNDESEHCSVSQQTIPMSCQSTLESDINQSSHGHGCCRKLFTELTGLKKAVSSMYLMMLEKEDAIDKKQENKIHLDLDIKSHKQLSVFENKLKDPVAAAQYIVSTTGAVQQRIM</sequence>
<evidence type="ECO:0000313" key="2">
    <source>
        <dbReference type="Proteomes" id="UP001168972"/>
    </source>
</evidence>
<dbReference type="AlphaFoldDB" id="A0AA39FRL8"/>
<name>A0AA39FRL8_MICHY</name>
<dbReference type="Proteomes" id="UP001168972">
    <property type="component" value="Unassembled WGS sequence"/>
</dbReference>